<dbReference type="InterPro" id="IPR000504">
    <property type="entry name" value="RRM_dom"/>
</dbReference>
<feature type="compositionally biased region" description="Gly residues" evidence="2">
    <location>
        <begin position="121"/>
        <end position="142"/>
    </location>
</feature>
<dbReference type="STRING" id="282301.A0A267ERM0"/>
<evidence type="ECO:0000259" key="3">
    <source>
        <dbReference type="PROSITE" id="PS50102"/>
    </source>
</evidence>
<dbReference type="GO" id="GO:0003723">
    <property type="term" value="F:RNA binding"/>
    <property type="evidence" value="ECO:0007669"/>
    <property type="project" value="UniProtKB-UniRule"/>
</dbReference>
<keyword evidence="5" id="KW-1185">Reference proteome</keyword>
<evidence type="ECO:0000256" key="2">
    <source>
        <dbReference type="SAM" id="MobiDB-lite"/>
    </source>
</evidence>
<dbReference type="EMBL" id="NIVC01001775">
    <property type="protein sequence ID" value="PAA64195.1"/>
    <property type="molecule type" value="Genomic_DNA"/>
</dbReference>
<evidence type="ECO:0000313" key="4">
    <source>
        <dbReference type="EMBL" id="PAA64195.1"/>
    </source>
</evidence>
<dbReference type="InterPro" id="IPR050907">
    <property type="entry name" value="SRSF"/>
</dbReference>
<dbReference type="Pfam" id="PF00076">
    <property type="entry name" value="RRM_1"/>
    <property type="match status" value="1"/>
</dbReference>
<feature type="compositionally biased region" description="Gly residues" evidence="2">
    <location>
        <begin position="83"/>
        <end position="109"/>
    </location>
</feature>
<dbReference type="AlphaFoldDB" id="A0A267ERM0"/>
<dbReference type="OrthoDB" id="79941at2759"/>
<evidence type="ECO:0000256" key="1">
    <source>
        <dbReference type="PROSITE-ProRule" id="PRU00176"/>
    </source>
</evidence>
<comment type="caution">
    <text evidence="4">The sequence shown here is derived from an EMBL/GenBank/DDBJ whole genome shotgun (WGS) entry which is preliminary data.</text>
</comment>
<name>A0A267ERM0_9PLAT</name>
<feature type="compositionally biased region" description="Basic and acidic residues" evidence="2">
    <location>
        <begin position="180"/>
        <end position="192"/>
    </location>
</feature>
<feature type="region of interest" description="Disordered" evidence="2">
    <location>
        <begin position="81"/>
        <end position="158"/>
    </location>
</feature>
<dbReference type="SUPFAM" id="SSF54928">
    <property type="entry name" value="RNA-binding domain, RBD"/>
    <property type="match status" value="1"/>
</dbReference>
<organism evidence="4 5">
    <name type="scientific">Macrostomum lignano</name>
    <dbReference type="NCBI Taxonomy" id="282301"/>
    <lineage>
        <taxon>Eukaryota</taxon>
        <taxon>Metazoa</taxon>
        <taxon>Spiralia</taxon>
        <taxon>Lophotrochozoa</taxon>
        <taxon>Platyhelminthes</taxon>
        <taxon>Rhabditophora</taxon>
        <taxon>Macrostomorpha</taxon>
        <taxon>Macrostomida</taxon>
        <taxon>Macrostomidae</taxon>
        <taxon>Macrostomum</taxon>
    </lineage>
</organism>
<proteinExistence type="predicted"/>
<reference evidence="4 5" key="1">
    <citation type="submission" date="2017-06" db="EMBL/GenBank/DDBJ databases">
        <title>A platform for efficient transgenesis in Macrostomum lignano, a flatworm model organism for stem cell research.</title>
        <authorList>
            <person name="Berezikov E."/>
        </authorList>
    </citation>
    <scope>NUCLEOTIDE SEQUENCE [LARGE SCALE GENOMIC DNA]</scope>
    <source>
        <strain evidence="4">DV1</strain>
        <tissue evidence="4">Whole organism</tissue>
    </source>
</reference>
<dbReference type="Proteomes" id="UP000215902">
    <property type="component" value="Unassembled WGS sequence"/>
</dbReference>
<feature type="region of interest" description="Disordered" evidence="2">
    <location>
        <begin position="174"/>
        <end position="198"/>
    </location>
</feature>
<dbReference type="InterPro" id="IPR012677">
    <property type="entry name" value="Nucleotide-bd_a/b_plait_sf"/>
</dbReference>
<dbReference type="PROSITE" id="PS50102">
    <property type="entry name" value="RRM"/>
    <property type="match status" value="1"/>
</dbReference>
<dbReference type="SMART" id="SM00360">
    <property type="entry name" value="RRM"/>
    <property type="match status" value="1"/>
</dbReference>
<feature type="domain" description="RRM" evidence="3">
    <location>
        <begin position="2"/>
        <end position="72"/>
    </location>
</feature>
<protein>
    <recommendedName>
        <fullName evidence="3">RRM domain-containing protein</fullName>
    </recommendedName>
</protein>
<evidence type="ECO:0000313" key="5">
    <source>
        <dbReference type="Proteomes" id="UP000215902"/>
    </source>
</evidence>
<sequence length="640" mass="65459">MVKLFVGGLSSRVDPAELESAFAKFGRVVSLDLVKDFAFVVMEDESAGRAAIEGLADAQVGNNRIYVSMARDKKERGFDAFRGGRGSGGPPQFDGGVGRGRGGRGGAEGSGFPPSEADFGGFRGGGGRGRGEGAGRGGGGFGSEFRSRGRGRGGGAGGIGESVGFDEYNEGGRGGFGGEFRGRGRGRGDGSDSKAMPAPAVEASAATFAAEVEAAAVAEEAMEAIFRKVMLVAVAEASARTFAAEVEAAAVQAVAEATSRKVAKVVAAAEALVESSAAEVEAAVMEAISKKAMPVPAVEASAATFVEEVGAAAVITSFKTTMRQSVAAASAENSAVEAVGVAVQAATFQKAIIVVAATAENSVAEVAAAAVGTVAALSTLITLKATYLAAGAATAAEDEGVAEADSGASVNFQKATEENFTAEGAAAAEETEATATIKKATDRAATEVVEVEAVEAVASTSSGTPVAGLTTIGVIFRHKMLTASTLATRVVDVPVPLATKNSAAVMFTNLKTNIVVTLALASFAVAAWRDPDPDMAATMKNFMTLAAATLQQIRNTLVIAALTVAAIWSSRIGRQGRRRRKLHCLHLRRHRLIRTTVLNERLQFLGQLRLTPLLSQLLRLNRPSQFTVALIITATAGTPA</sequence>
<dbReference type="Gene3D" id="3.30.70.330">
    <property type="match status" value="1"/>
</dbReference>
<accession>A0A267ERM0</accession>
<gene>
    <name evidence="4" type="ORF">BOX15_Mlig019633g2</name>
</gene>
<dbReference type="InterPro" id="IPR035979">
    <property type="entry name" value="RBD_domain_sf"/>
</dbReference>
<keyword evidence="1" id="KW-0694">RNA-binding</keyword>
<dbReference type="PANTHER" id="PTHR23147">
    <property type="entry name" value="SERINE/ARGININE RICH SPLICING FACTOR"/>
    <property type="match status" value="1"/>
</dbReference>